<comment type="caution">
    <text evidence="1">The sequence shown here is derived from an EMBL/GenBank/DDBJ whole genome shotgun (WGS) entry which is preliminary data.</text>
</comment>
<organism evidence="1 2">
    <name type="scientific">Silvanigrella paludirubra</name>
    <dbReference type="NCBI Taxonomy" id="2499159"/>
    <lineage>
        <taxon>Bacteria</taxon>
        <taxon>Pseudomonadati</taxon>
        <taxon>Bdellovibrionota</taxon>
        <taxon>Oligoflexia</taxon>
        <taxon>Silvanigrellales</taxon>
        <taxon>Silvanigrellaceae</taxon>
        <taxon>Silvanigrella</taxon>
    </lineage>
</organism>
<accession>A0A6N6VT56</accession>
<dbReference type="Gene3D" id="3.40.190.10">
    <property type="entry name" value="Periplasmic binding protein-like II"/>
    <property type="match status" value="2"/>
</dbReference>
<reference evidence="1 2" key="1">
    <citation type="submission" date="2019-10" db="EMBL/GenBank/DDBJ databases">
        <title>New species of Slilvanegrellaceae.</title>
        <authorList>
            <person name="Pitt A."/>
            <person name="Hahn M.W."/>
        </authorList>
    </citation>
    <scope>NUCLEOTIDE SEQUENCE [LARGE SCALE GENOMIC DNA]</scope>
    <source>
        <strain evidence="1 2">SP-Ram-0.45-NSY-1</strain>
    </source>
</reference>
<sequence length="267" mass="31637">MIFGDLMSIKNIITLIIALTKITFAYCEDFKISIQYQNRPPFFIENPITHKLTEGIGYEIIDKILKESKINFVYENKPLVRSLLDIKENRYPTCYPYAYKSKEREKSALFSLPFQKTSKLILAIRKDDLRFKNLNTFKDVISKNELYPIIKIGYNHEKAVSDLLEKYKNYSIYNIEKEKNNKIISTSSDQEEMLLKIIKKEGDYAFFTLNEFEYYQNKNKDIKMYLEYKEITDSKNEVVRHFMCSKKVGIEIINKINLAIKKEVKSL</sequence>
<dbReference type="AlphaFoldDB" id="A0A6N6VT56"/>
<evidence type="ECO:0000313" key="2">
    <source>
        <dbReference type="Proteomes" id="UP000437748"/>
    </source>
</evidence>
<dbReference type="SUPFAM" id="SSF53850">
    <property type="entry name" value="Periplasmic binding protein-like II"/>
    <property type="match status" value="1"/>
</dbReference>
<gene>
    <name evidence="1" type="ORF">GCL60_04475</name>
</gene>
<dbReference type="Proteomes" id="UP000437748">
    <property type="component" value="Unassembled WGS sequence"/>
</dbReference>
<keyword evidence="2" id="KW-1185">Reference proteome</keyword>
<protein>
    <submittedName>
        <fullName evidence="1">Transporter substrate-binding domain-containing protein</fullName>
    </submittedName>
</protein>
<name>A0A6N6VT56_9BACT</name>
<proteinExistence type="predicted"/>
<dbReference type="EMBL" id="WFLM01000002">
    <property type="protein sequence ID" value="KAB8039515.1"/>
    <property type="molecule type" value="Genomic_DNA"/>
</dbReference>
<evidence type="ECO:0000313" key="1">
    <source>
        <dbReference type="EMBL" id="KAB8039515.1"/>
    </source>
</evidence>